<accession>A0A5C6VWI2</accession>
<name>A0A5C6VWI2_9BACI</name>
<dbReference type="GO" id="GO:0005886">
    <property type="term" value="C:plasma membrane"/>
    <property type="evidence" value="ECO:0007669"/>
    <property type="project" value="UniProtKB-SubCell"/>
</dbReference>
<dbReference type="AlphaFoldDB" id="A0A5C6VWI2"/>
<evidence type="ECO:0000313" key="8">
    <source>
        <dbReference type="Proteomes" id="UP000321363"/>
    </source>
</evidence>
<feature type="transmembrane region" description="Helical" evidence="6">
    <location>
        <begin position="313"/>
        <end position="335"/>
    </location>
</feature>
<dbReference type="OrthoDB" id="9772630at2"/>
<evidence type="ECO:0000256" key="2">
    <source>
        <dbReference type="ARBA" id="ARBA00005278"/>
    </source>
</evidence>
<dbReference type="Proteomes" id="UP000321363">
    <property type="component" value="Unassembled WGS sequence"/>
</dbReference>
<dbReference type="RefSeq" id="WP_146949985.1">
    <property type="nucleotide sequence ID" value="NZ_VOQF01000012.1"/>
</dbReference>
<keyword evidence="8" id="KW-1185">Reference proteome</keyword>
<evidence type="ECO:0000256" key="6">
    <source>
        <dbReference type="SAM" id="Phobius"/>
    </source>
</evidence>
<comment type="caution">
    <text evidence="7">The sequence shown here is derived from an EMBL/GenBank/DDBJ whole genome shotgun (WGS) entry which is preliminary data.</text>
</comment>
<protein>
    <submittedName>
        <fullName evidence="7">Spore germination protein</fullName>
    </submittedName>
</protein>
<keyword evidence="3 4" id="KW-0472">Membrane</keyword>
<proteinExistence type="inferred from homology"/>
<organism evidence="7 8">
    <name type="scientific">Metabacillus litoralis</name>
    <dbReference type="NCBI Taxonomy" id="152268"/>
    <lineage>
        <taxon>Bacteria</taxon>
        <taxon>Bacillati</taxon>
        <taxon>Bacillota</taxon>
        <taxon>Bacilli</taxon>
        <taxon>Bacillales</taxon>
        <taxon>Bacillaceae</taxon>
        <taxon>Metabacillus</taxon>
    </lineage>
</organism>
<evidence type="ECO:0000256" key="4">
    <source>
        <dbReference type="PIRNR" id="PIRNR005690"/>
    </source>
</evidence>
<sequence>MSILTDLLYRRKSKKSGNKTDKEFFDSAGVPKKYFQSLDKNSKCLEELFNDSSDFEKIEVKIGNKNGCVFYLSTMLNKNDLNSQVLDSLRQAFKEKDFKHIEEVREAYFPVISYKYAETLHDIVWHILNGYAVLLVDQHDKAIALEVGGAERRSIEEPSTQTIIRGPKDGFVESIDTNIGLVRSRIKNPKLVFEDFYIGRDSNTKLSIGYLKNVVNEDILDELKNRIKKINTSAVLDTGNIEEFITDQNFTPFPLLYNTERPDSVSGNILDGKIAIFLDGTPFVLIAPTVFTDFFQSAEDYYQPYFMTSFIRIIRYISFMITLVLPSLYVALTTYHHELLPTQLLISVQAQREGVPFPAVIEILVMELTFEVLREAGVRMPRVVGQTLSIVGALVIGQAAVEAGLVSNVLVIIVAFSAIASFVSPIYNFAIAARLIRFLLILVAAVFGLYGVLWVLIMMVIHLVSLRSFGIPYLTPVAPFKIGDQTDIFVRFPIWADNKRPSYLMTKTPVKNEEIKPPSPPKQDSGEES</sequence>
<dbReference type="InterPro" id="IPR050768">
    <property type="entry name" value="UPF0353/GerABKA_families"/>
</dbReference>
<evidence type="ECO:0000256" key="1">
    <source>
        <dbReference type="ARBA" id="ARBA00004141"/>
    </source>
</evidence>
<evidence type="ECO:0000256" key="5">
    <source>
        <dbReference type="SAM" id="MobiDB-lite"/>
    </source>
</evidence>
<evidence type="ECO:0000313" key="7">
    <source>
        <dbReference type="EMBL" id="TXC89319.1"/>
    </source>
</evidence>
<evidence type="ECO:0000256" key="3">
    <source>
        <dbReference type="ARBA" id="ARBA00023136"/>
    </source>
</evidence>
<feature type="transmembrane region" description="Helical" evidence="6">
    <location>
        <begin position="439"/>
        <end position="464"/>
    </location>
</feature>
<reference evidence="7 8" key="1">
    <citation type="journal article" date="2005" name="Int. J. Syst. Evol. Microbiol.">
        <title>Bacillus litoralis sp. nov., isolated from a tidal flat of the Yellow Sea in Korea.</title>
        <authorList>
            <person name="Yoon J.H."/>
            <person name="Oh T.K."/>
        </authorList>
    </citation>
    <scope>NUCLEOTIDE SEQUENCE [LARGE SCALE GENOMIC DNA]</scope>
    <source>
        <strain evidence="7 8">SW-211</strain>
    </source>
</reference>
<dbReference type="PIRSF" id="PIRSF005690">
    <property type="entry name" value="GerBA"/>
    <property type="match status" value="1"/>
</dbReference>
<dbReference type="EMBL" id="VOQF01000012">
    <property type="protein sequence ID" value="TXC89319.1"/>
    <property type="molecule type" value="Genomic_DNA"/>
</dbReference>
<feature type="region of interest" description="Disordered" evidence="5">
    <location>
        <begin position="506"/>
        <end position="529"/>
    </location>
</feature>
<dbReference type="PANTHER" id="PTHR22550:SF5">
    <property type="entry name" value="LEUCINE ZIPPER PROTEIN 4"/>
    <property type="match status" value="1"/>
</dbReference>
<gene>
    <name evidence="7" type="ORF">FS935_17750</name>
</gene>
<feature type="transmembrane region" description="Helical" evidence="6">
    <location>
        <begin position="405"/>
        <end position="427"/>
    </location>
</feature>
<comment type="similarity">
    <text evidence="2 4">Belongs to the GerABKA family.</text>
</comment>
<dbReference type="GO" id="GO:0009847">
    <property type="term" value="P:spore germination"/>
    <property type="evidence" value="ECO:0007669"/>
    <property type="project" value="UniProtKB-UniRule"/>
</dbReference>
<comment type="subcellular location">
    <subcellularLocation>
        <location evidence="4">Cell membrane</location>
    </subcellularLocation>
    <subcellularLocation>
        <location evidence="1">Membrane</location>
        <topology evidence="1">Multi-pass membrane protein</topology>
    </subcellularLocation>
</comment>
<dbReference type="Pfam" id="PF03323">
    <property type="entry name" value="GerA"/>
    <property type="match status" value="1"/>
</dbReference>
<feature type="transmembrane region" description="Helical" evidence="6">
    <location>
        <begin position="380"/>
        <end position="399"/>
    </location>
</feature>
<dbReference type="PANTHER" id="PTHR22550">
    <property type="entry name" value="SPORE GERMINATION PROTEIN"/>
    <property type="match status" value="1"/>
</dbReference>
<keyword evidence="6" id="KW-0812">Transmembrane</keyword>
<keyword evidence="6" id="KW-1133">Transmembrane helix</keyword>
<dbReference type="InterPro" id="IPR004995">
    <property type="entry name" value="Spore_Ger"/>
</dbReference>